<protein>
    <submittedName>
        <fullName evidence="3">Trans-sialidase</fullName>
    </submittedName>
</protein>
<dbReference type="Gene3D" id="2.120.10.10">
    <property type="match status" value="1"/>
</dbReference>
<evidence type="ECO:0000259" key="2">
    <source>
        <dbReference type="Pfam" id="PF22925"/>
    </source>
</evidence>
<dbReference type="GeneID" id="40333678"/>
<dbReference type="SUPFAM" id="SSF49899">
    <property type="entry name" value="Concanavalin A-like lectins/glucanases"/>
    <property type="match status" value="1"/>
</dbReference>
<evidence type="ECO:0000259" key="1">
    <source>
        <dbReference type="Pfam" id="PF13859"/>
    </source>
</evidence>
<dbReference type="Pfam" id="PF22925">
    <property type="entry name" value="TS_C"/>
    <property type="match status" value="1"/>
</dbReference>
<dbReference type="InterPro" id="IPR055239">
    <property type="entry name" value="TS_C"/>
</dbReference>
<accession>A0A422MTL0</accession>
<feature type="domain" description="Trans-sialidase C-terminal" evidence="2">
    <location>
        <begin position="420"/>
        <end position="626"/>
    </location>
</feature>
<feature type="domain" description="Sialidase" evidence="1">
    <location>
        <begin position="48"/>
        <end position="361"/>
    </location>
</feature>
<organism evidence="3 4">
    <name type="scientific">Trypanosoma rangeli</name>
    <dbReference type="NCBI Taxonomy" id="5698"/>
    <lineage>
        <taxon>Eukaryota</taxon>
        <taxon>Discoba</taxon>
        <taxon>Euglenozoa</taxon>
        <taxon>Kinetoplastea</taxon>
        <taxon>Metakinetoplastina</taxon>
        <taxon>Trypanosomatida</taxon>
        <taxon>Trypanosomatidae</taxon>
        <taxon>Trypanosoma</taxon>
        <taxon>Herpetosoma</taxon>
    </lineage>
</organism>
<feature type="non-terminal residue" evidence="3">
    <location>
        <position position="1"/>
    </location>
</feature>
<dbReference type="RefSeq" id="XP_029233725.1">
    <property type="nucleotide sequence ID" value="XM_029386412.1"/>
</dbReference>
<dbReference type="CDD" id="cd15482">
    <property type="entry name" value="Sialidase_non-viral"/>
    <property type="match status" value="1"/>
</dbReference>
<dbReference type="EMBL" id="MKGL01000674">
    <property type="protein sequence ID" value="RNE96544.1"/>
    <property type="molecule type" value="Genomic_DNA"/>
</dbReference>
<dbReference type="Proteomes" id="UP000283634">
    <property type="component" value="Unassembled WGS sequence"/>
</dbReference>
<dbReference type="VEuPathDB" id="TriTrypDB:TRSC58_06522"/>
<keyword evidence="4" id="KW-1185">Reference proteome</keyword>
<dbReference type="InterPro" id="IPR008377">
    <property type="entry name" value="Sialidase_trypan"/>
</dbReference>
<dbReference type="Pfam" id="PF13859">
    <property type="entry name" value="BNR_3"/>
    <property type="match status" value="1"/>
</dbReference>
<dbReference type="AlphaFoldDB" id="A0A422MTL0"/>
<dbReference type="OrthoDB" id="251889at2759"/>
<dbReference type="InterPro" id="IPR011040">
    <property type="entry name" value="Sialidase"/>
</dbReference>
<proteinExistence type="predicted"/>
<sequence>FLIYQTSELTFAVATPKRWVNIFDETAITSWMSKNAEGAAQGFHALFLFGVNEGIVATAAARYSGTGENRTLLLLSKISTDGDENWNDHTGSRVSTNEAGTSISDANAAKRFPLRVLAHVEGHTVKDGTETPKEFGFVTEIESSEGLNQGLQILPLARNFSIAYTVAGESLNGYLAFATTAIVTENDKRFVVPFQAIKANGRIVSTVIHSENHKVALTLHNGASAEGCRDPAIAPWEGGKLLMVTPCDDGYRRVYEFTEDGRTWTEALGTLSRVWGNSLSRTGSGVRGDVVTASIEEKQVMLFTHPMQHRTGVNGVTDLLHLWLTDTKKHIFDIGPISEVDKAAGVSSLLYTNGKLFSLYESGASAARSLVFTSLTEELARIKQVMKIWEEVDKRVSQLCSSSGGNAASSNESCHTNTLTAGLVGYLAGNLSGSQWKDEYLGVNATIAKGEKTSANGVRFKGAAAGAHWPVGKQGPNQLYHFANYNFTLLATVTIHTIPKSHHGVPLMGMKLNGHTSTGLVELLYDNNQSWKVVYKNTATKTQERSWEPDTTQYQLALMLRNGKAALYVDGQPLLTENNGVQRDTMGEISHLYIGGLGSGTEVGENANDRDVTVSNVLLYNRPLSSFELMGPLSKQNTVQFVLTDSAVHSDDKKVMEHKNTKKNAFEKIHTADGSVYDHLSSVLLQLLFGLWIFAVL</sequence>
<dbReference type="InterPro" id="IPR036278">
    <property type="entry name" value="Sialidase_sf"/>
</dbReference>
<dbReference type="InterPro" id="IPR013320">
    <property type="entry name" value="ConA-like_dom_sf"/>
</dbReference>
<gene>
    <name evidence="3" type="ORF">TraAM80_09745</name>
</gene>
<name>A0A422MTL0_TRYRA</name>
<dbReference type="GO" id="GO:0004308">
    <property type="term" value="F:exo-alpha-sialidase activity"/>
    <property type="evidence" value="ECO:0007669"/>
    <property type="project" value="InterPro"/>
</dbReference>
<evidence type="ECO:0000313" key="4">
    <source>
        <dbReference type="Proteomes" id="UP000283634"/>
    </source>
</evidence>
<dbReference type="Gene3D" id="2.60.120.200">
    <property type="match status" value="1"/>
</dbReference>
<dbReference type="SUPFAM" id="SSF50939">
    <property type="entry name" value="Sialidases"/>
    <property type="match status" value="1"/>
</dbReference>
<dbReference type="PRINTS" id="PR01803">
    <property type="entry name" value="TCSIALIDASE"/>
</dbReference>
<evidence type="ECO:0000313" key="3">
    <source>
        <dbReference type="EMBL" id="RNE96544.1"/>
    </source>
</evidence>
<comment type="caution">
    <text evidence="3">The sequence shown here is derived from an EMBL/GenBank/DDBJ whole genome shotgun (WGS) entry which is preliminary data.</text>
</comment>
<reference evidence="3 4" key="1">
    <citation type="journal article" date="2018" name="BMC Genomics">
        <title>Genomic comparison of Trypanosoma conorhini and Trypanosoma rangeli to Trypanosoma cruzi strains of high and low virulence.</title>
        <authorList>
            <person name="Bradwell K.R."/>
            <person name="Koparde V.N."/>
            <person name="Matveyev A.V."/>
            <person name="Serrano M.G."/>
            <person name="Alves J.M."/>
            <person name="Parikh H."/>
            <person name="Huang B."/>
            <person name="Lee V."/>
            <person name="Espinosa-Alvarez O."/>
            <person name="Ortiz P.A."/>
            <person name="Costa-Martins A.G."/>
            <person name="Teixeira M.M."/>
            <person name="Buck G.A."/>
        </authorList>
    </citation>
    <scope>NUCLEOTIDE SEQUENCE [LARGE SCALE GENOMIC DNA]</scope>
    <source>
        <strain evidence="3 4">AM80</strain>
    </source>
</reference>